<comment type="subcellular location">
    <subcellularLocation>
        <location evidence="1">Cell outer membrane</location>
    </subcellularLocation>
</comment>
<reference evidence="10 11" key="1">
    <citation type="submission" date="2019-10" db="EMBL/GenBank/DDBJ databases">
        <title>A soil myxobacterium in the family Polyangiaceae.</title>
        <authorList>
            <person name="Li Y."/>
            <person name="Wang J."/>
        </authorList>
    </citation>
    <scope>NUCLEOTIDE SEQUENCE [LARGE SCALE GENOMIC DNA]</scope>
    <source>
        <strain evidence="10 11">DSM 14734</strain>
    </source>
</reference>
<keyword evidence="11" id="KW-1185">Reference proteome</keyword>
<dbReference type="AlphaFoldDB" id="A0A6N7PM81"/>
<keyword evidence="7" id="KW-0998">Cell outer membrane</keyword>
<evidence type="ECO:0000256" key="8">
    <source>
        <dbReference type="SAM" id="Coils"/>
    </source>
</evidence>
<dbReference type="PANTHER" id="PTHR30026:SF23">
    <property type="entry name" value="TO APRF-PUTATIVE OUTER MEMBRANE EFFLUX PROTEIN OR SECRETED ALKALINE PHOSPHATASE-RELATED"/>
    <property type="match status" value="1"/>
</dbReference>
<feature type="chain" id="PRO_5026654354" description="TolC family protein" evidence="9">
    <location>
        <begin position="26"/>
        <end position="513"/>
    </location>
</feature>
<evidence type="ECO:0000256" key="9">
    <source>
        <dbReference type="SAM" id="SignalP"/>
    </source>
</evidence>
<evidence type="ECO:0000256" key="5">
    <source>
        <dbReference type="ARBA" id="ARBA00022692"/>
    </source>
</evidence>
<evidence type="ECO:0000256" key="3">
    <source>
        <dbReference type="ARBA" id="ARBA00022448"/>
    </source>
</evidence>
<dbReference type="GO" id="GO:0015288">
    <property type="term" value="F:porin activity"/>
    <property type="evidence" value="ECO:0007669"/>
    <property type="project" value="TreeGrafter"/>
</dbReference>
<keyword evidence="5" id="KW-0812">Transmembrane</keyword>
<keyword evidence="8" id="KW-0175">Coiled coil</keyword>
<gene>
    <name evidence="10" type="ORF">GF068_14760</name>
</gene>
<dbReference type="PANTHER" id="PTHR30026">
    <property type="entry name" value="OUTER MEMBRANE PROTEIN TOLC"/>
    <property type="match status" value="1"/>
</dbReference>
<sequence>MNRPSKWCVAVCSLALALAAADASAQEAQPKPAARAGAPVKHEITESDVIALTLRHNPTLASAILTEKQALALVRAQEARFPFVLTANGGYTRSASPALQRDGEVAVGRRDTFSVSGALRKDFSTGTVVSLAVQASRNSTTSAVGELITAGAAGTGYLLSTRLTLSQPILRGAGTRIGEAGLRAAELDRAAAQEGRERVASEVVRDTLTAYWELWYASRALGIELAARDLAKAERDAAEQRREKGAIAEVDVLSFETRMATLGESVTSAEMLEMQRGLELSQLLAAPDPNVRLRAAGSPSDPQTPTVAEVEKALAALSPELKELEARVASAESRAQVAGDAYRPRLDVEGYVELRGLGNGSVGPAFAQIGTFGAVGGYVGFLFEAPLSTARESAEVENARIGAQIAKNNLEAARSRVRIVAVRLVAQLEAAEQRRAAAAKTVAIAERQVEAERARFALGASTPLQVQQAEDAVRTARLRVARATVDRVQAMLALEHAMGRIAARVAGGIPAEK</sequence>
<dbReference type="GO" id="GO:0015562">
    <property type="term" value="F:efflux transmembrane transporter activity"/>
    <property type="evidence" value="ECO:0007669"/>
    <property type="project" value="InterPro"/>
</dbReference>
<evidence type="ECO:0000256" key="6">
    <source>
        <dbReference type="ARBA" id="ARBA00023136"/>
    </source>
</evidence>
<dbReference type="GO" id="GO:0009279">
    <property type="term" value="C:cell outer membrane"/>
    <property type="evidence" value="ECO:0007669"/>
    <property type="project" value="UniProtKB-SubCell"/>
</dbReference>
<dbReference type="InterPro" id="IPR051906">
    <property type="entry name" value="TolC-like"/>
</dbReference>
<dbReference type="EMBL" id="WJIE01000004">
    <property type="protein sequence ID" value="MRG93183.1"/>
    <property type="molecule type" value="Genomic_DNA"/>
</dbReference>
<evidence type="ECO:0000313" key="10">
    <source>
        <dbReference type="EMBL" id="MRG93183.1"/>
    </source>
</evidence>
<dbReference type="Pfam" id="PF02321">
    <property type="entry name" value="OEP"/>
    <property type="match status" value="1"/>
</dbReference>
<keyword evidence="3" id="KW-0813">Transport</keyword>
<keyword evidence="6" id="KW-0472">Membrane</keyword>
<organism evidence="10 11">
    <name type="scientific">Polyangium spumosum</name>
    <dbReference type="NCBI Taxonomy" id="889282"/>
    <lineage>
        <taxon>Bacteria</taxon>
        <taxon>Pseudomonadati</taxon>
        <taxon>Myxococcota</taxon>
        <taxon>Polyangia</taxon>
        <taxon>Polyangiales</taxon>
        <taxon>Polyangiaceae</taxon>
        <taxon>Polyangium</taxon>
    </lineage>
</organism>
<accession>A0A6N7PM81</accession>
<evidence type="ECO:0000313" key="11">
    <source>
        <dbReference type="Proteomes" id="UP000440224"/>
    </source>
</evidence>
<proteinExistence type="inferred from homology"/>
<dbReference type="GO" id="GO:1990281">
    <property type="term" value="C:efflux pump complex"/>
    <property type="evidence" value="ECO:0007669"/>
    <property type="project" value="TreeGrafter"/>
</dbReference>
<evidence type="ECO:0008006" key="12">
    <source>
        <dbReference type="Google" id="ProtNLM"/>
    </source>
</evidence>
<comment type="similarity">
    <text evidence="2">Belongs to the outer membrane factor (OMF) (TC 1.B.17) family.</text>
</comment>
<name>A0A6N7PM81_9BACT</name>
<comment type="caution">
    <text evidence="10">The sequence shown here is derived from an EMBL/GenBank/DDBJ whole genome shotgun (WGS) entry which is preliminary data.</text>
</comment>
<dbReference type="Proteomes" id="UP000440224">
    <property type="component" value="Unassembled WGS sequence"/>
</dbReference>
<dbReference type="RefSeq" id="WP_153820044.1">
    <property type="nucleotide sequence ID" value="NZ_WJIE01000004.1"/>
</dbReference>
<evidence type="ECO:0000256" key="4">
    <source>
        <dbReference type="ARBA" id="ARBA00022452"/>
    </source>
</evidence>
<evidence type="ECO:0000256" key="2">
    <source>
        <dbReference type="ARBA" id="ARBA00007613"/>
    </source>
</evidence>
<protein>
    <recommendedName>
        <fullName evidence="12">TolC family protein</fullName>
    </recommendedName>
</protein>
<feature type="signal peptide" evidence="9">
    <location>
        <begin position="1"/>
        <end position="25"/>
    </location>
</feature>
<evidence type="ECO:0000256" key="7">
    <source>
        <dbReference type="ARBA" id="ARBA00023237"/>
    </source>
</evidence>
<evidence type="ECO:0000256" key="1">
    <source>
        <dbReference type="ARBA" id="ARBA00004442"/>
    </source>
</evidence>
<dbReference type="OrthoDB" id="5489711at2"/>
<dbReference type="InterPro" id="IPR003423">
    <property type="entry name" value="OMP_efflux"/>
</dbReference>
<keyword evidence="9" id="KW-0732">Signal</keyword>
<feature type="coiled-coil region" evidence="8">
    <location>
        <begin position="307"/>
        <end position="341"/>
    </location>
</feature>
<keyword evidence="4" id="KW-1134">Transmembrane beta strand</keyword>
<dbReference type="Gene3D" id="1.20.1600.10">
    <property type="entry name" value="Outer membrane efflux proteins (OEP)"/>
    <property type="match status" value="1"/>
</dbReference>
<feature type="coiled-coil region" evidence="8">
    <location>
        <begin position="396"/>
        <end position="448"/>
    </location>
</feature>
<dbReference type="SUPFAM" id="SSF56954">
    <property type="entry name" value="Outer membrane efflux proteins (OEP)"/>
    <property type="match status" value="1"/>
</dbReference>